<accession>A0ABT3G8C7</accession>
<protein>
    <submittedName>
        <fullName evidence="3">LysM peptidoglycan-binding domain-containing protein</fullName>
    </submittedName>
</protein>
<proteinExistence type="predicted"/>
<feature type="domain" description="LysM" evidence="2">
    <location>
        <begin position="128"/>
        <end position="172"/>
    </location>
</feature>
<dbReference type="Gene3D" id="3.10.350.10">
    <property type="entry name" value="LysM domain"/>
    <property type="match status" value="1"/>
</dbReference>
<name>A0ABT3G8C7_9BACT</name>
<evidence type="ECO:0000313" key="3">
    <source>
        <dbReference type="EMBL" id="MCW1915455.1"/>
    </source>
</evidence>
<dbReference type="InterPro" id="IPR018392">
    <property type="entry name" value="LysM"/>
</dbReference>
<dbReference type="RefSeq" id="WP_264515004.1">
    <property type="nucleotide sequence ID" value="NZ_JAPDDR010000009.1"/>
</dbReference>
<reference evidence="3" key="1">
    <citation type="submission" date="2022-10" db="EMBL/GenBank/DDBJ databases">
        <title>Luteolibacter sp. GHJ8, whole genome shotgun sequencing project.</title>
        <authorList>
            <person name="Zhao G."/>
            <person name="Shen L."/>
        </authorList>
    </citation>
    <scope>NUCLEOTIDE SEQUENCE</scope>
    <source>
        <strain evidence="3">GHJ8</strain>
    </source>
</reference>
<dbReference type="EMBL" id="JAPDDR010000009">
    <property type="protein sequence ID" value="MCW1915455.1"/>
    <property type="molecule type" value="Genomic_DNA"/>
</dbReference>
<evidence type="ECO:0000256" key="1">
    <source>
        <dbReference type="SAM" id="Phobius"/>
    </source>
</evidence>
<comment type="caution">
    <text evidence="3">The sequence shown here is derived from an EMBL/GenBank/DDBJ whole genome shotgun (WGS) entry which is preliminary data.</text>
</comment>
<keyword evidence="1" id="KW-0812">Transmembrane</keyword>
<dbReference type="Pfam" id="PF01476">
    <property type="entry name" value="LysM"/>
    <property type="match status" value="1"/>
</dbReference>
<keyword evidence="1" id="KW-1133">Transmembrane helix</keyword>
<dbReference type="Proteomes" id="UP001165653">
    <property type="component" value="Unassembled WGS sequence"/>
</dbReference>
<evidence type="ECO:0000259" key="2">
    <source>
        <dbReference type="PROSITE" id="PS51782"/>
    </source>
</evidence>
<sequence>MRLWTLIKLVAGVVVLVVTIFTLMLAWHVQREPLGGVFTDLVPVQFEPKPIETLPEADASLPEIDPGAKVFEKAKELIAVGDLPAARERLLMVVNIYPRSKAAPEARRIVGEMNLDDLLSAARMDGKEIHIVRPGESFLGIAAKHKTTLDCIMHLNGLMDLSGLRPGEELVVMPLELRVLIEPARKTLSLWEGGRFIKEYSLVSMDLGGLKGALRTKISSKVGISGERRVTPGMKDYRESEKSFALEKSSLRIGSVDPAAEAQPGEDLSPDPGFHLAVEDAEELALLLRPGNEVEIRAITP</sequence>
<organism evidence="3 4">
    <name type="scientific">Luteolibacter rhizosphaerae</name>
    <dbReference type="NCBI Taxonomy" id="2989719"/>
    <lineage>
        <taxon>Bacteria</taxon>
        <taxon>Pseudomonadati</taxon>
        <taxon>Verrucomicrobiota</taxon>
        <taxon>Verrucomicrobiia</taxon>
        <taxon>Verrucomicrobiales</taxon>
        <taxon>Verrucomicrobiaceae</taxon>
        <taxon>Luteolibacter</taxon>
    </lineage>
</organism>
<keyword evidence="4" id="KW-1185">Reference proteome</keyword>
<dbReference type="InterPro" id="IPR036779">
    <property type="entry name" value="LysM_dom_sf"/>
</dbReference>
<gene>
    <name evidence="3" type="ORF">OJ996_17855</name>
</gene>
<keyword evidence="1" id="KW-0472">Membrane</keyword>
<dbReference type="SUPFAM" id="SSF54106">
    <property type="entry name" value="LysM domain"/>
    <property type="match status" value="1"/>
</dbReference>
<evidence type="ECO:0000313" key="4">
    <source>
        <dbReference type="Proteomes" id="UP001165653"/>
    </source>
</evidence>
<dbReference type="CDD" id="cd00118">
    <property type="entry name" value="LysM"/>
    <property type="match status" value="1"/>
</dbReference>
<dbReference type="PROSITE" id="PS51782">
    <property type="entry name" value="LYSM"/>
    <property type="match status" value="1"/>
</dbReference>
<dbReference type="SMART" id="SM00257">
    <property type="entry name" value="LysM"/>
    <property type="match status" value="1"/>
</dbReference>
<feature type="transmembrane region" description="Helical" evidence="1">
    <location>
        <begin position="6"/>
        <end position="27"/>
    </location>
</feature>